<dbReference type="Proteomes" id="UP000184436">
    <property type="component" value="Unassembled WGS sequence"/>
</dbReference>
<evidence type="ECO:0000313" key="2">
    <source>
        <dbReference type="EMBL" id="SHF86560.1"/>
    </source>
</evidence>
<organism evidence="2 3">
    <name type="scientific">Bacteroides faecichinchillae</name>
    <dbReference type="NCBI Taxonomy" id="871325"/>
    <lineage>
        <taxon>Bacteria</taxon>
        <taxon>Pseudomonadati</taxon>
        <taxon>Bacteroidota</taxon>
        <taxon>Bacteroidia</taxon>
        <taxon>Bacteroidales</taxon>
        <taxon>Bacteroidaceae</taxon>
        <taxon>Bacteroides</taxon>
    </lineage>
</organism>
<dbReference type="RefSeq" id="WP_073350324.1">
    <property type="nucleotide sequence ID" value="NZ_FQVD01000041.1"/>
</dbReference>
<name>A0A1M5F4N5_9BACE</name>
<accession>A0A1M5F4N5</accession>
<proteinExistence type="predicted"/>
<gene>
    <name evidence="2" type="ORF">SAMN05444349_14121</name>
</gene>
<evidence type="ECO:0000313" key="3">
    <source>
        <dbReference type="Proteomes" id="UP000184436"/>
    </source>
</evidence>
<feature type="signal peptide" evidence="1">
    <location>
        <begin position="1"/>
        <end position="19"/>
    </location>
</feature>
<feature type="chain" id="PRO_5012522229" evidence="1">
    <location>
        <begin position="20"/>
        <end position="198"/>
    </location>
</feature>
<keyword evidence="3" id="KW-1185">Reference proteome</keyword>
<sequence length="198" mass="22739">MKKIILLVTMLTFLLVAHAQEADSIANYHMEFKGVPIDGTLSSFIQKLQSKGFKKLQDDIDDDIKTMEGNFAGEQSTLYILASPKSKTVWKVLVQYPKENSWSSLKYKYKDIKNLYIKKYGEPKDHFEFFSKPYYEGDGYELQALKNDKCTYATYFKLKEGYISVAISSPGCIEISYEDSLNNALKNKEKDSDILNDI</sequence>
<dbReference type="EMBL" id="FQVD01000041">
    <property type="protein sequence ID" value="SHF86560.1"/>
    <property type="molecule type" value="Genomic_DNA"/>
</dbReference>
<protein>
    <submittedName>
        <fullName evidence="2">Uncharacterized protein</fullName>
    </submittedName>
</protein>
<evidence type="ECO:0000256" key="1">
    <source>
        <dbReference type="SAM" id="SignalP"/>
    </source>
</evidence>
<keyword evidence="1" id="KW-0732">Signal</keyword>
<dbReference type="OrthoDB" id="1025938at2"/>
<dbReference type="STRING" id="871325.SAMN05444349_14121"/>
<dbReference type="AlphaFoldDB" id="A0A1M5F4N5"/>
<reference evidence="2 3" key="1">
    <citation type="submission" date="2016-11" db="EMBL/GenBank/DDBJ databases">
        <authorList>
            <person name="Jaros S."/>
            <person name="Januszkiewicz K."/>
            <person name="Wedrychowicz H."/>
        </authorList>
    </citation>
    <scope>NUCLEOTIDE SEQUENCE [LARGE SCALE GENOMIC DNA]</scope>
    <source>
        <strain evidence="2 3">DSM 26883</strain>
    </source>
</reference>